<gene>
    <name evidence="1" type="ORF">S06H3_01100</name>
</gene>
<dbReference type="GO" id="GO:0006355">
    <property type="term" value="P:regulation of DNA-templated transcription"/>
    <property type="evidence" value="ECO:0007669"/>
    <property type="project" value="InterPro"/>
</dbReference>
<sequence length="63" mass="7334">MVEKIRNTVTLTKSYNDALDELVRRGVYIEKQDAIRCALRTLFEKHKMDPFIPAEGITRNPLN</sequence>
<comment type="caution">
    <text evidence="1">The sequence shown here is derived from an EMBL/GenBank/DDBJ whole genome shotgun (WGS) entry which is preliminary data.</text>
</comment>
<dbReference type="CDD" id="cd22231">
    <property type="entry name" value="RHH_NikR_HicB-like"/>
    <property type="match status" value="1"/>
</dbReference>
<organism evidence="1">
    <name type="scientific">marine sediment metagenome</name>
    <dbReference type="NCBI Taxonomy" id="412755"/>
    <lineage>
        <taxon>unclassified sequences</taxon>
        <taxon>metagenomes</taxon>
        <taxon>ecological metagenomes</taxon>
    </lineage>
</organism>
<reference evidence="1" key="1">
    <citation type="journal article" date="2014" name="Front. Microbiol.">
        <title>High frequency of phylogenetically diverse reductive dehalogenase-homologous genes in deep subseafloor sedimentary metagenomes.</title>
        <authorList>
            <person name="Kawai M."/>
            <person name="Futagami T."/>
            <person name="Toyoda A."/>
            <person name="Takaki Y."/>
            <person name="Nishi S."/>
            <person name="Hori S."/>
            <person name="Arai W."/>
            <person name="Tsubouchi T."/>
            <person name="Morono Y."/>
            <person name="Uchiyama I."/>
            <person name="Ito T."/>
            <person name="Fujiyama A."/>
            <person name="Inagaki F."/>
            <person name="Takami H."/>
        </authorList>
    </citation>
    <scope>NUCLEOTIDE SEQUENCE</scope>
    <source>
        <strain evidence="1">Expedition CK06-06</strain>
    </source>
</reference>
<dbReference type="AlphaFoldDB" id="X1JM20"/>
<proteinExistence type="predicted"/>
<protein>
    <recommendedName>
        <fullName evidence="2">Ribbon-helix-helix protein CopG domain-containing protein</fullName>
    </recommendedName>
</protein>
<dbReference type="InterPro" id="IPR010985">
    <property type="entry name" value="Ribbon_hlx_hlx"/>
</dbReference>
<dbReference type="EMBL" id="BARV01000254">
    <property type="protein sequence ID" value="GAH95801.1"/>
    <property type="molecule type" value="Genomic_DNA"/>
</dbReference>
<accession>X1JM20</accession>
<dbReference type="SUPFAM" id="SSF47598">
    <property type="entry name" value="Ribbon-helix-helix"/>
    <property type="match status" value="1"/>
</dbReference>
<evidence type="ECO:0000313" key="1">
    <source>
        <dbReference type="EMBL" id="GAH95801.1"/>
    </source>
</evidence>
<evidence type="ECO:0008006" key="2">
    <source>
        <dbReference type="Google" id="ProtNLM"/>
    </source>
</evidence>
<name>X1JM20_9ZZZZ</name>